<dbReference type="EMBL" id="JAOPGA020001307">
    <property type="protein sequence ID" value="KAL0487143.1"/>
    <property type="molecule type" value="Genomic_DNA"/>
</dbReference>
<comment type="caution">
    <text evidence="2">The sequence shown here is derived from an EMBL/GenBank/DDBJ whole genome shotgun (WGS) entry which is preliminary data.</text>
</comment>
<dbReference type="AlphaFoldDB" id="A0AAW2ZBA2"/>
<keyword evidence="1" id="KW-0812">Transmembrane</keyword>
<evidence type="ECO:0000256" key="1">
    <source>
        <dbReference type="SAM" id="Phobius"/>
    </source>
</evidence>
<evidence type="ECO:0000313" key="3">
    <source>
        <dbReference type="Proteomes" id="UP001431209"/>
    </source>
</evidence>
<evidence type="ECO:0000313" key="2">
    <source>
        <dbReference type="EMBL" id="KAL0487143.1"/>
    </source>
</evidence>
<keyword evidence="1" id="KW-1133">Transmembrane helix</keyword>
<keyword evidence="1" id="KW-0472">Membrane</keyword>
<reference evidence="2 3" key="1">
    <citation type="submission" date="2024-03" db="EMBL/GenBank/DDBJ databases">
        <title>The Acrasis kona genome and developmental transcriptomes reveal deep origins of eukaryotic multicellular pathways.</title>
        <authorList>
            <person name="Sheikh S."/>
            <person name="Fu C.-J."/>
            <person name="Brown M.W."/>
            <person name="Baldauf S.L."/>
        </authorList>
    </citation>
    <scope>NUCLEOTIDE SEQUENCE [LARGE SCALE GENOMIC DNA]</scope>
    <source>
        <strain evidence="2 3">ATCC MYA-3509</strain>
    </source>
</reference>
<dbReference type="Proteomes" id="UP001431209">
    <property type="component" value="Unassembled WGS sequence"/>
</dbReference>
<protein>
    <submittedName>
        <fullName evidence="2">NdhB</fullName>
    </submittedName>
</protein>
<accession>A0AAW2ZBA2</accession>
<feature type="transmembrane region" description="Helical" evidence="1">
    <location>
        <begin position="37"/>
        <end position="56"/>
    </location>
</feature>
<keyword evidence="3" id="KW-1185">Reference proteome</keyword>
<name>A0AAW2ZBA2_9EUKA</name>
<sequence length="76" mass="8336">MLSNRLCSVVLKRSFSTNKCLLQEIQPKDGNQKLKEIGPYIAAGLVGVSAGVFLIANDGFEGLYDKYISSEKPKKD</sequence>
<proteinExistence type="predicted"/>
<gene>
    <name evidence="2" type="ORF">AKO1_001031</name>
</gene>
<organism evidence="2 3">
    <name type="scientific">Acrasis kona</name>
    <dbReference type="NCBI Taxonomy" id="1008807"/>
    <lineage>
        <taxon>Eukaryota</taxon>
        <taxon>Discoba</taxon>
        <taxon>Heterolobosea</taxon>
        <taxon>Tetramitia</taxon>
        <taxon>Eutetramitia</taxon>
        <taxon>Acrasidae</taxon>
        <taxon>Acrasis</taxon>
    </lineage>
</organism>